<name>A0ABW4LBD9_9MICO</name>
<evidence type="ECO:0000256" key="2">
    <source>
        <dbReference type="SAM" id="Phobius"/>
    </source>
</evidence>
<keyword evidence="2" id="KW-0472">Membrane</keyword>
<proteinExistence type="predicted"/>
<keyword evidence="4" id="KW-1185">Reference proteome</keyword>
<reference evidence="4" key="1">
    <citation type="journal article" date="2019" name="Int. J. Syst. Evol. Microbiol.">
        <title>The Global Catalogue of Microorganisms (GCM) 10K type strain sequencing project: providing services to taxonomists for standard genome sequencing and annotation.</title>
        <authorList>
            <consortium name="The Broad Institute Genomics Platform"/>
            <consortium name="The Broad Institute Genome Sequencing Center for Infectious Disease"/>
            <person name="Wu L."/>
            <person name="Ma J."/>
        </authorList>
    </citation>
    <scope>NUCLEOTIDE SEQUENCE [LARGE SCALE GENOMIC DNA]</scope>
    <source>
        <strain evidence="4">CGMCC 1.12471</strain>
    </source>
</reference>
<feature type="compositionally biased region" description="Basic and acidic residues" evidence="1">
    <location>
        <begin position="168"/>
        <end position="177"/>
    </location>
</feature>
<feature type="transmembrane region" description="Helical" evidence="2">
    <location>
        <begin position="33"/>
        <end position="50"/>
    </location>
</feature>
<evidence type="ECO:0000313" key="3">
    <source>
        <dbReference type="EMBL" id="MFD1720322.1"/>
    </source>
</evidence>
<dbReference type="Proteomes" id="UP001597347">
    <property type="component" value="Unassembled WGS sequence"/>
</dbReference>
<feature type="region of interest" description="Disordered" evidence="1">
    <location>
        <begin position="156"/>
        <end position="177"/>
    </location>
</feature>
<dbReference type="RefSeq" id="WP_377931525.1">
    <property type="nucleotide sequence ID" value="NZ_JBHUEA010000002.1"/>
</dbReference>
<feature type="transmembrane region" description="Helical" evidence="2">
    <location>
        <begin position="7"/>
        <end position="27"/>
    </location>
</feature>
<gene>
    <name evidence="3" type="ORF">ACFSBI_02070</name>
</gene>
<keyword evidence="2" id="KW-0812">Transmembrane</keyword>
<evidence type="ECO:0008006" key="5">
    <source>
        <dbReference type="Google" id="ProtNLM"/>
    </source>
</evidence>
<evidence type="ECO:0000256" key="1">
    <source>
        <dbReference type="SAM" id="MobiDB-lite"/>
    </source>
</evidence>
<accession>A0ABW4LBD9</accession>
<evidence type="ECO:0000313" key="4">
    <source>
        <dbReference type="Proteomes" id="UP001597347"/>
    </source>
</evidence>
<protein>
    <recommendedName>
        <fullName evidence="5">DUF3093 domain-containing protein</fullName>
    </recommendedName>
</protein>
<comment type="caution">
    <text evidence="3">The sequence shown here is derived from an EMBL/GenBank/DDBJ whole genome shotgun (WGS) entry which is preliminary data.</text>
</comment>
<keyword evidence="2" id="KW-1133">Transmembrane helix</keyword>
<sequence>MNVGHLVRSAVIGLPAAVLIGLAAWIIGLDGPHAIALGAGVLAVVLVLLAQRSVVSTEDLAPDGPEPRTGGRSDLQQLAWSIVEHRSHIRGTVVARLRRVAAHRLAPHGLVEHRSEDADAIAALLGADAWAVLRPGREKAVPPRAFAAALTAVERLPPPAPGRLARPLPDDRTSRAD</sequence>
<organism evidence="3 4">
    <name type="scientific">Amnibacterium endophyticum</name>
    <dbReference type="NCBI Taxonomy" id="2109337"/>
    <lineage>
        <taxon>Bacteria</taxon>
        <taxon>Bacillati</taxon>
        <taxon>Actinomycetota</taxon>
        <taxon>Actinomycetes</taxon>
        <taxon>Micrococcales</taxon>
        <taxon>Microbacteriaceae</taxon>
        <taxon>Amnibacterium</taxon>
    </lineage>
</organism>
<dbReference type="EMBL" id="JBHUEA010000002">
    <property type="protein sequence ID" value="MFD1720322.1"/>
    <property type="molecule type" value="Genomic_DNA"/>
</dbReference>